<sequence>MKKARVYTTQARYEFSNEHQATVSLQCGENWRNAEAVDVSKSHLCVLAEPCEQWQLDAAFTTVTLVLADKEYVLRDLIISKLEVAQNSKLWRLVLRNDTDGENAAENSRQLWQLSYALRQRAAEDDGRLYDELTLPKVPARGLYTEDARQERLSFVRNETGAAMERVADITLDPKALVSNIEALIGTVEIPVGVAGPLHIRGEHANGLFYAPMATSEGALVASATRGATAISRAGGVNVRVLGQRMLRVPIFVLSDLSSALFFAEWVKDHQHEIAAQTRKYSNYANLVEVHTELMGRTVHVQFVYETGDAAGQNMTTTCTWQACQWILAEMRAFEGIEFENFMVEANLSNDKKVTYNSFLRGRGVRVLAETVLSDDVCRKVLKVSARELFTAYNHFVGGSIASGMVGLNINIANVIGAMFTATGQDIACVHESAIGQLHMEMTDDNAIYATLRLPSLVVGTVGGGTSLPQQKECLQMIGCAGPGCAHKLAEVIAGYCLALDLSTLSAIASDQFARAHEKLGRNRPVEWLKLGDLNPEFFSRALSQGLNRNVQVSAQQSLTLSGKGSSIITELTAHKINKLVGHYPFRLTLDDADQTLDVMVKVKPLDDEVILMLNSMASMCDARLAHAYNEFRKHVGFRGCHVRELEVMAQQDERFRRVAPTTYMAWADASREAYVIVQEYLDGLELMDSADDTSGWTAEHFNAAVDGIAQVHSIWLNREDELLAQDWICDAPTSANMLEKTRLWEMLGAHAQQEFPEWFSADDMVRFRDRVYSMEQWYPELDALPKTLIHNDFNPRNIAFRRQGDELTLCAYDWELATVQAPQHDLAELLTFALTPDFDPQIVEDLIERHRVQLEQAAGVTLDAAQWRYGFTLSLWDLTVNRMPMYIMAHTFRHYPFMERVVSTFRRLLDLEIQRLQNGDQSL</sequence>
<dbReference type="RefSeq" id="WP_260974531.1">
    <property type="nucleotide sequence ID" value="NZ_JAOANI010000002.1"/>
</dbReference>
<dbReference type="InterPro" id="IPR004554">
    <property type="entry name" value="HMG_CoA_Rdtase_eu_arc"/>
</dbReference>
<dbReference type="Gene3D" id="3.30.70.420">
    <property type="entry name" value="Hydroxymethylglutaryl-CoA reductase, class I/II, NAD/NADP-binding domain"/>
    <property type="match status" value="1"/>
</dbReference>
<dbReference type="Gene3D" id="3.90.1200.10">
    <property type="match status" value="1"/>
</dbReference>
<dbReference type="GO" id="GO:0004420">
    <property type="term" value="F:hydroxymethylglutaryl-CoA reductase (NADPH) activity"/>
    <property type="evidence" value="ECO:0007669"/>
    <property type="project" value="UniProtKB-EC"/>
</dbReference>
<dbReference type="InterPro" id="IPR011009">
    <property type="entry name" value="Kinase-like_dom_sf"/>
</dbReference>
<comment type="caution">
    <text evidence="6">The sequence shown here is derived from an EMBL/GenBank/DDBJ whole genome shotgun (WGS) entry which is preliminary data.</text>
</comment>
<dbReference type="SUPFAM" id="SSF56112">
    <property type="entry name" value="Protein kinase-like (PK-like)"/>
    <property type="match status" value="1"/>
</dbReference>
<name>A0A9X2WBU5_9GAMM</name>
<dbReference type="GO" id="GO:0015936">
    <property type="term" value="P:coenzyme A metabolic process"/>
    <property type="evidence" value="ECO:0007669"/>
    <property type="project" value="InterPro"/>
</dbReference>
<dbReference type="Pfam" id="PF01636">
    <property type="entry name" value="APH"/>
    <property type="match status" value="1"/>
</dbReference>
<keyword evidence="4" id="KW-0560">Oxidoreductase</keyword>
<dbReference type="PRINTS" id="PR00071">
    <property type="entry name" value="HMGCOARDTASE"/>
</dbReference>
<organism evidence="6 7">
    <name type="scientific">Thalassolituus pacificus</name>
    <dbReference type="NCBI Taxonomy" id="2975440"/>
    <lineage>
        <taxon>Bacteria</taxon>
        <taxon>Pseudomonadati</taxon>
        <taxon>Pseudomonadota</taxon>
        <taxon>Gammaproteobacteria</taxon>
        <taxon>Oceanospirillales</taxon>
        <taxon>Oceanospirillaceae</taxon>
        <taxon>Thalassolituus</taxon>
    </lineage>
</organism>
<evidence type="ECO:0000313" key="6">
    <source>
        <dbReference type="EMBL" id="MCT7357598.1"/>
    </source>
</evidence>
<dbReference type="InterPro" id="IPR002202">
    <property type="entry name" value="HMG_CoA_Rdtase"/>
</dbReference>
<dbReference type="PROSITE" id="PS50065">
    <property type="entry name" value="HMG_COA_REDUCTASE_4"/>
    <property type="match status" value="1"/>
</dbReference>
<dbReference type="InterPro" id="IPR009023">
    <property type="entry name" value="HMG_CoA_Rdtase_NAD(P)-bd_sf"/>
</dbReference>
<dbReference type="EMBL" id="JAOANI010000002">
    <property type="protein sequence ID" value="MCT7357598.1"/>
    <property type="molecule type" value="Genomic_DNA"/>
</dbReference>
<evidence type="ECO:0000313" key="7">
    <source>
        <dbReference type="Proteomes" id="UP001147830"/>
    </source>
</evidence>
<dbReference type="InterPro" id="IPR009029">
    <property type="entry name" value="HMG_CoA_Rdtase_sub-bd_dom_sf"/>
</dbReference>
<dbReference type="SUPFAM" id="SSF55035">
    <property type="entry name" value="NAD-binding domain of HMG-CoA reductase"/>
    <property type="match status" value="1"/>
</dbReference>
<reference evidence="6" key="2">
    <citation type="submission" date="2022-08" db="EMBL/GenBank/DDBJ databases">
        <authorList>
            <person name="Dong C."/>
        </authorList>
    </citation>
    <scope>NUCLEOTIDE SEQUENCE</scope>
    <source>
        <strain evidence="6">59MF3M-4</strain>
    </source>
</reference>
<dbReference type="CDD" id="cd00643">
    <property type="entry name" value="HMG-CoA_reductase_classI"/>
    <property type="match status" value="1"/>
</dbReference>
<dbReference type="Gene3D" id="3.90.770.10">
    <property type="entry name" value="3-hydroxy-3-methylglutaryl-coenzyme A Reductase, Chain A, domain 2"/>
    <property type="match status" value="1"/>
</dbReference>
<dbReference type="Proteomes" id="UP001147830">
    <property type="component" value="Unassembled WGS sequence"/>
</dbReference>
<dbReference type="PROSITE" id="PS00318">
    <property type="entry name" value="HMG_COA_REDUCTASE_2"/>
    <property type="match status" value="1"/>
</dbReference>
<keyword evidence="3" id="KW-0521">NADP</keyword>
<evidence type="ECO:0000256" key="2">
    <source>
        <dbReference type="ARBA" id="ARBA00012999"/>
    </source>
</evidence>
<dbReference type="AlphaFoldDB" id="A0A9X2WBU5"/>
<keyword evidence="7" id="KW-1185">Reference proteome</keyword>
<evidence type="ECO:0000256" key="4">
    <source>
        <dbReference type="ARBA" id="ARBA00023002"/>
    </source>
</evidence>
<dbReference type="PANTHER" id="PTHR10572">
    <property type="entry name" value="3-HYDROXY-3-METHYLGLUTARYL-COENZYME A REDUCTASE"/>
    <property type="match status" value="1"/>
</dbReference>
<evidence type="ECO:0000259" key="5">
    <source>
        <dbReference type="Pfam" id="PF01636"/>
    </source>
</evidence>
<comment type="similarity">
    <text evidence="1">Belongs to the HMG-CoA reductase family.</text>
</comment>
<dbReference type="InterPro" id="IPR002575">
    <property type="entry name" value="Aminoglycoside_PTrfase"/>
</dbReference>
<feature type="domain" description="Aminoglycoside phosphotransferase" evidence="5">
    <location>
        <begin position="675"/>
        <end position="851"/>
    </location>
</feature>
<dbReference type="EC" id="1.1.1.34" evidence="2"/>
<gene>
    <name evidence="6" type="ORF">NYR02_00990</name>
</gene>
<dbReference type="Pfam" id="PF00368">
    <property type="entry name" value="HMG-CoA_red"/>
    <property type="match status" value="1"/>
</dbReference>
<evidence type="ECO:0000256" key="1">
    <source>
        <dbReference type="ARBA" id="ARBA00007661"/>
    </source>
</evidence>
<dbReference type="PANTHER" id="PTHR10572:SF24">
    <property type="entry name" value="3-HYDROXY-3-METHYLGLUTARYL-COENZYME A REDUCTASE"/>
    <property type="match status" value="1"/>
</dbReference>
<dbReference type="GO" id="GO:0008299">
    <property type="term" value="P:isoprenoid biosynthetic process"/>
    <property type="evidence" value="ECO:0007669"/>
    <property type="project" value="InterPro"/>
</dbReference>
<protein>
    <recommendedName>
        <fullName evidence="2">hydroxymethylglutaryl-CoA reductase (NADPH)</fullName>
        <ecNumber evidence="2">1.1.1.34</ecNumber>
    </recommendedName>
</protein>
<reference evidence="6" key="1">
    <citation type="journal article" date="2022" name="Front. Microbiol.">
        <title>Genome-based taxonomic rearrangement of Oceanobacter-related bacteria including the description of Thalassolituus hydrocarbonoclasticus sp. nov. and Thalassolituus pacificus sp. nov. and emended description of the genus Thalassolituus.</title>
        <authorList>
            <person name="Dong C."/>
            <person name="Wei L."/>
            <person name="Wang J."/>
            <person name="Lai Q."/>
            <person name="Huang Z."/>
            <person name="Shao Z."/>
        </authorList>
    </citation>
    <scope>NUCLEOTIDE SEQUENCE</scope>
    <source>
        <strain evidence="6">59MF3M-4</strain>
    </source>
</reference>
<dbReference type="InterPro" id="IPR023074">
    <property type="entry name" value="HMG_CoA_Rdtase_cat_sf"/>
</dbReference>
<dbReference type="SUPFAM" id="SSF56542">
    <property type="entry name" value="Substrate-binding domain of HMG-CoA reductase"/>
    <property type="match status" value="1"/>
</dbReference>
<accession>A0A9X2WBU5</accession>
<dbReference type="InterPro" id="IPR023076">
    <property type="entry name" value="HMG_CoA_Rdtase_CS"/>
</dbReference>
<proteinExistence type="inferred from homology"/>
<evidence type="ECO:0000256" key="3">
    <source>
        <dbReference type="ARBA" id="ARBA00022857"/>
    </source>
</evidence>